<dbReference type="Pfam" id="PF02519">
    <property type="entry name" value="Auxin_inducible"/>
    <property type="match status" value="1"/>
</dbReference>
<dbReference type="AlphaFoldDB" id="A0AAP0I5J2"/>
<evidence type="ECO:0000256" key="1">
    <source>
        <dbReference type="ARBA" id="ARBA00006974"/>
    </source>
</evidence>
<evidence type="ECO:0000313" key="2">
    <source>
        <dbReference type="EMBL" id="KAK9108993.1"/>
    </source>
</evidence>
<organism evidence="2 3">
    <name type="scientific">Stephania japonica</name>
    <dbReference type="NCBI Taxonomy" id="461633"/>
    <lineage>
        <taxon>Eukaryota</taxon>
        <taxon>Viridiplantae</taxon>
        <taxon>Streptophyta</taxon>
        <taxon>Embryophyta</taxon>
        <taxon>Tracheophyta</taxon>
        <taxon>Spermatophyta</taxon>
        <taxon>Magnoliopsida</taxon>
        <taxon>Ranunculales</taxon>
        <taxon>Menispermaceae</taxon>
        <taxon>Menispermoideae</taxon>
        <taxon>Cissampelideae</taxon>
        <taxon>Stephania</taxon>
    </lineage>
</organism>
<dbReference type="InterPro" id="IPR003676">
    <property type="entry name" value="SAUR_fam"/>
</dbReference>
<keyword evidence="3" id="KW-1185">Reference proteome</keyword>
<evidence type="ECO:0000313" key="3">
    <source>
        <dbReference type="Proteomes" id="UP001417504"/>
    </source>
</evidence>
<comment type="similarity">
    <text evidence="1">Belongs to the ARG7 family.</text>
</comment>
<proteinExistence type="inferred from homology"/>
<accession>A0AAP0I5J2</accession>
<comment type="caution">
    <text evidence="2">The sequence shown here is derived from an EMBL/GenBank/DDBJ whole genome shotgun (WGS) entry which is preliminary data.</text>
</comment>
<dbReference type="EMBL" id="JBBNAE010000007">
    <property type="protein sequence ID" value="KAK9108993.1"/>
    <property type="molecule type" value="Genomic_DNA"/>
</dbReference>
<sequence>MAIRLSGMFQSKRALRSSVLNSHKTIVPKGCVAVYVGESQRRFVVPISCLNNPLFQDLLNQAEEEFGFDHPMGGLTIPCDEEAEEEFSFLEASIQGRPPAGFSIIMGGNMETGNDLRYPFAKKLTLGTQQLLPNPMPRPSFTNLNPHNIMDRPSGVGVDCHTTLAALNCSSNVAHCLTRVVVRPQASLLGND</sequence>
<gene>
    <name evidence="2" type="ORF">Sjap_017053</name>
</gene>
<name>A0AAP0I5J2_9MAGN</name>
<evidence type="ECO:0008006" key="4">
    <source>
        <dbReference type="Google" id="ProtNLM"/>
    </source>
</evidence>
<dbReference type="PANTHER" id="PTHR31929">
    <property type="entry name" value="SAUR-LIKE AUXIN-RESPONSIVE PROTEIN FAMILY-RELATED"/>
    <property type="match status" value="1"/>
</dbReference>
<dbReference type="GO" id="GO:0009733">
    <property type="term" value="P:response to auxin"/>
    <property type="evidence" value="ECO:0007669"/>
    <property type="project" value="InterPro"/>
</dbReference>
<reference evidence="2 3" key="1">
    <citation type="submission" date="2024-01" db="EMBL/GenBank/DDBJ databases">
        <title>Genome assemblies of Stephania.</title>
        <authorList>
            <person name="Yang L."/>
        </authorList>
    </citation>
    <scope>NUCLEOTIDE SEQUENCE [LARGE SCALE GENOMIC DNA]</scope>
    <source>
        <strain evidence="2">QJT</strain>
        <tissue evidence="2">Leaf</tissue>
    </source>
</reference>
<dbReference type="Proteomes" id="UP001417504">
    <property type="component" value="Unassembled WGS sequence"/>
</dbReference>
<protein>
    <recommendedName>
        <fullName evidence="4">Small auxin up regulated protein</fullName>
    </recommendedName>
</protein>